<dbReference type="PROSITE" id="PS50853">
    <property type="entry name" value="FN3"/>
    <property type="match status" value="2"/>
</dbReference>
<feature type="domain" description="Fibronectin type-III" evidence="6">
    <location>
        <begin position="534"/>
        <end position="628"/>
    </location>
</feature>
<evidence type="ECO:0000259" key="6">
    <source>
        <dbReference type="PROSITE" id="PS50853"/>
    </source>
</evidence>
<dbReference type="OrthoDB" id="6234674at2759"/>
<dbReference type="GO" id="GO:0098609">
    <property type="term" value="P:cell-cell adhesion"/>
    <property type="evidence" value="ECO:0007669"/>
    <property type="project" value="TreeGrafter"/>
</dbReference>
<evidence type="ECO:0000259" key="5">
    <source>
        <dbReference type="PROSITE" id="PS50835"/>
    </source>
</evidence>
<reference evidence="8" key="1">
    <citation type="submission" date="2025-08" db="UniProtKB">
        <authorList>
            <consortium name="RefSeq"/>
        </authorList>
    </citation>
    <scope>IDENTIFICATION</scope>
    <source>
        <tissue evidence="8">Gonads</tissue>
    </source>
</reference>
<keyword evidence="1" id="KW-0677">Repeat</keyword>
<dbReference type="InterPro" id="IPR007110">
    <property type="entry name" value="Ig-like_dom"/>
</dbReference>
<dbReference type="SMART" id="SM00409">
    <property type="entry name" value="IG"/>
    <property type="match status" value="4"/>
</dbReference>
<dbReference type="Proteomes" id="UP000085678">
    <property type="component" value="Unplaced"/>
</dbReference>
<dbReference type="SMART" id="SM00408">
    <property type="entry name" value="IGc2"/>
    <property type="match status" value="4"/>
</dbReference>
<dbReference type="SMART" id="SM00060">
    <property type="entry name" value="FN3"/>
    <property type="match status" value="2"/>
</dbReference>
<dbReference type="GeneID" id="106162586"/>
<keyword evidence="7" id="KW-1185">Reference proteome</keyword>
<dbReference type="InParanoid" id="A0A1S3IB12"/>
<dbReference type="RefSeq" id="XP_013395358.1">
    <property type="nucleotide sequence ID" value="XM_013539904.1"/>
</dbReference>
<evidence type="ECO:0000256" key="2">
    <source>
        <dbReference type="ARBA" id="ARBA00023157"/>
    </source>
</evidence>
<feature type="domain" description="Ig-like" evidence="5">
    <location>
        <begin position="224"/>
        <end position="312"/>
    </location>
</feature>
<feature type="domain" description="Fibronectin type-III" evidence="6">
    <location>
        <begin position="409"/>
        <end position="503"/>
    </location>
</feature>
<evidence type="ECO:0000256" key="4">
    <source>
        <dbReference type="SAM" id="SignalP"/>
    </source>
</evidence>
<dbReference type="PANTHER" id="PTHR44170">
    <property type="entry name" value="PROTEIN SIDEKICK"/>
    <property type="match status" value="1"/>
</dbReference>
<feature type="domain" description="Ig-like" evidence="5">
    <location>
        <begin position="37"/>
        <end position="123"/>
    </location>
</feature>
<dbReference type="InterPro" id="IPR013098">
    <property type="entry name" value="Ig_I-set"/>
</dbReference>
<sequence>MAYPRTVMAWLFCFLIVMETISGPAALLQSDIFRDPPRITNSSTPTLIHKRGDSASLFCEASGMPTPTVSWTKNGEPLMDSVGRKTVDGNRIEIVDLHHEDGGVYVCTFTNSISQVSQSIKLVVEGSAFIMTPPENTTVREFQKVKLNCQAEGYPENITYRWYRDNVDVKLHPKFMERGEIQIDGRLVISNVLRTDSGWYRCRPTNGIGMAPEAKAYLNVTYPPEVLPVERNVYFPKGMTDYLPCPIDANPPVYTVTWTKNNQLVDLSSNGRIGLGQDWSLVFTDIRSEDTGAYTCTPYNDNGMGRSSDLMQVVVRDPPYFTMRPNPYYQRMPGESVTFPCAASGTPLPVISWRKPDSYVPDDSRVSRDRHNLTISQLQKSDHGKYECVAKNAVTTVITSTLLIIEMTTPHAPYNVTVTTTQFSAKIDWKPAYDGGYPQRYVIWFKRENDQGWQTISVLPLEATSFTIHKLVPDSAYEFMVMSRNQLGNGLSSNKVLARTKGYDGSLPITPPTNSMGQTYFPRIESPQGPRPGTPENITAILFDNGTIRVSWDPPTASQVPIFYYHLRYRKLGSARWETTSGKIKHPQTYYTLRGLLEGDTYQFQVIAYSLYAYSYPSNVAEIVIDRLAQVGVGIRCQVHAIFNPQTS</sequence>
<evidence type="ECO:0000256" key="3">
    <source>
        <dbReference type="ARBA" id="ARBA00023319"/>
    </source>
</evidence>
<feature type="domain" description="Ig-like" evidence="5">
    <location>
        <begin position="127"/>
        <end position="221"/>
    </location>
</feature>
<dbReference type="AlphaFoldDB" id="A0A1S3IB12"/>
<keyword evidence="3" id="KW-0393">Immunoglobulin domain</keyword>
<dbReference type="InterPro" id="IPR003961">
    <property type="entry name" value="FN3_dom"/>
</dbReference>
<dbReference type="FunFam" id="2.60.40.10:FF:000032">
    <property type="entry name" value="palladin isoform X1"/>
    <property type="match status" value="2"/>
</dbReference>
<protein>
    <submittedName>
        <fullName evidence="8">Protein turtle-like</fullName>
    </submittedName>
</protein>
<keyword evidence="4" id="KW-0732">Signal</keyword>
<accession>A0A1S3IB12</accession>
<name>A0A1S3IB12_LINAN</name>
<dbReference type="Pfam" id="PF13895">
    <property type="entry name" value="Ig_2"/>
    <property type="match status" value="1"/>
</dbReference>
<dbReference type="Gene3D" id="2.60.40.10">
    <property type="entry name" value="Immunoglobulins"/>
    <property type="match status" value="6"/>
</dbReference>
<feature type="signal peptide" evidence="4">
    <location>
        <begin position="1"/>
        <end position="22"/>
    </location>
</feature>
<keyword evidence="2" id="KW-1015">Disulfide bond</keyword>
<dbReference type="InterPro" id="IPR003598">
    <property type="entry name" value="Ig_sub2"/>
</dbReference>
<feature type="domain" description="Ig-like" evidence="5">
    <location>
        <begin position="319"/>
        <end position="399"/>
    </location>
</feature>
<feature type="chain" id="PRO_5010363308" evidence="4">
    <location>
        <begin position="23"/>
        <end position="648"/>
    </location>
</feature>
<organism evidence="7 8">
    <name type="scientific">Lingula anatina</name>
    <name type="common">Brachiopod</name>
    <name type="synonym">Lingula unguis</name>
    <dbReference type="NCBI Taxonomy" id="7574"/>
    <lineage>
        <taxon>Eukaryota</taxon>
        <taxon>Metazoa</taxon>
        <taxon>Spiralia</taxon>
        <taxon>Lophotrochozoa</taxon>
        <taxon>Brachiopoda</taxon>
        <taxon>Linguliformea</taxon>
        <taxon>Lingulata</taxon>
        <taxon>Lingulida</taxon>
        <taxon>Linguloidea</taxon>
        <taxon>Lingulidae</taxon>
        <taxon>Lingula</taxon>
    </lineage>
</organism>
<dbReference type="InterPro" id="IPR003599">
    <property type="entry name" value="Ig_sub"/>
</dbReference>
<evidence type="ECO:0000313" key="8">
    <source>
        <dbReference type="RefSeq" id="XP_013395358.1"/>
    </source>
</evidence>
<dbReference type="InterPro" id="IPR036179">
    <property type="entry name" value="Ig-like_dom_sf"/>
</dbReference>
<dbReference type="InterPro" id="IPR036116">
    <property type="entry name" value="FN3_sf"/>
</dbReference>
<dbReference type="CDD" id="cd00063">
    <property type="entry name" value="FN3"/>
    <property type="match status" value="2"/>
</dbReference>
<gene>
    <name evidence="8" type="primary">LOC106162586</name>
</gene>
<dbReference type="PANTHER" id="PTHR44170:SF56">
    <property type="entry name" value="FIBRONECTIN TYPE-III DOMAIN-CONTAINING PROTEIN"/>
    <property type="match status" value="1"/>
</dbReference>
<dbReference type="SUPFAM" id="SSF48726">
    <property type="entry name" value="Immunoglobulin"/>
    <property type="match status" value="4"/>
</dbReference>
<dbReference type="STRING" id="7574.A0A1S3IB12"/>
<dbReference type="CDD" id="cd00096">
    <property type="entry name" value="Ig"/>
    <property type="match status" value="2"/>
</dbReference>
<dbReference type="KEGG" id="lak:106162586"/>
<dbReference type="FunCoup" id="A0A1S3IB12">
    <property type="interactions" value="153"/>
</dbReference>
<dbReference type="Pfam" id="PF07679">
    <property type="entry name" value="I-set"/>
    <property type="match status" value="1"/>
</dbReference>
<dbReference type="SUPFAM" id="SSF49265">
    <property type="entry name" value="Fibronectin type III"/>
    <property type="match status" value="2"/>
</dbReference>
<proteinExistence type="predicted"/>
<dbReference type="Pfam" id="PF13927">
    <property type="entry name" value="Ig_3"/>
    <property type="match status" value="2"/>
</dbReference>
<dbReference type="InterPro" id="IPR013783">
    <property type="entry name" value="Ig-like_fold"/>
</dbReference>
<dbReference type="PROSITE" id="PS50835">
    <property type="entry name" value="IG_LIKE"/>
    <property type="match status" value="4"/>
</dbReference>
<evidence type="ECO:0000256" key="1">
    <source>
        <dbReference type="ARBA" id="ARBA00022737"/>
    </source>
</evidence>
<dbReference type="Pfam" id="PF00041">
    <property type="entry name" value="fn3"/>
    <property type="match status" value="2"/>
</dbReference>
<evidence type="ECO:0000313" key="7">
    <source>
        <dbReference type="Proteomes" id="UP000085678"/>
    </source>
</evidence>